<evidence type="ECO:0000256" key="4">
    <source>
        <dbReference type="ARBA" id="ARBA00017249"/>
    </source>
</evidence>
<dbReference type="Gene3D" id="3.30.420.40">
    <property type="match status" value="1"/>
</dbReference>
<evidence type="ECO:0000313" key="12">
    <source>
        <dbReference type="EMBL" id="MDO6574980.1"/>
    </source>
</evidence>
<evidence type="ECO:0000313" key="13">
    <source>
        <dbReference type="Proteomes" id="UP001170310"/>
    </source>
</evidence>
<evidence type="ECO:0000256" key="3">
    <source>
        <dbReference type="ARBA" id="ARBA00014415"/>
    </source>
</evidence>
<evidence type="ECO:0000256" key="8">
    <source>
        <dbReference type="ARBA" id="ARBA00023186"/>
    </source>
</evidence>
<dbReference type="Proteomes" id="UP001170310">
    <property type="component" value="Unassembled WGS sequence"/>
</dbReference>
<evidence type="ECO:0000256" key="11">
    <source>
        <dbReference type="ARBA" id="ARBA00033103"/>
    </source>
</evidence>
<gene>
    <name evidence="12" type="ORF">Q4528_12735</name>
</gene>
<evidence type="ECO:0000256" key="10">
    <source>
        <dbReference type="ARBA" id="ARBA00030945"/>
    </source>
</evidence>
<proteinExistence type="inferred from homology"/>
<name>A0AAW7YW60_9STAP</name>
<sequence length="46" mass="5020">MAIIGIDLGTTNSACCVWKGTELIQIPNRLNKFLTPSVVTIDDENN</sequence>
<dbReference type="SUPFAM" id="SSF53067">
    <property type="entry name" value="Actin-like ATPase domain"/>
    <property type="match status" value="1"/>
</dbReference>
<accession>A0AAW7YW60</accession>
<dbReference type="InterPro" id="IPR018181">
    <property type="entry name" value="Heat_shock_70_CS"/>
</dbReference>
<dbReference type="PROSITE" id="PS00297">
    <property type="entry name" value="HSP70_1"/>
    <property type="match status" value="1"/>
</dbReference>
<feature type="non-terminal residue" evidence="12">
    <location>
        <position position="46"/>
    </location>
</feature>
<dbReference type="EMBL" id="JAUOQO010000052">
    <property type="protein sequence ID" value="MDO6574980.1"/>
    <property type="molecule type" value="Genomic_DNA"/>
</dbReference>
<dbReference type="AlphaFoldDB" id="A0AAW7YW60"/>
<keyword evidence="5" id="KW-0547">Nucleotide-binding</keyword>
<keyword evidence="13" id="KW-1185">Reference proteome</keyword>
<organism evidence="12 13">
    <name type="scientific">Staphylococcus pasteuri_A</name>
    <dbReference type="NCBI Taxonomy" id="3062664"/>
    <lineage>
        <taxon>Bacteria</taxon>
        <taxon>Bacillati</taxon>
        <taxon>Bacillota</taxon>
        <taxon>Bacilli</taxon>
        <taxon>Bacillales</taxon>
        <taxon>Staphylococcaceae</taxon>
        <taxon>Staphylococcus</taxon>
    </lineage>
</organism>
<dbReference type="GO" id="GO:0005524">
    <property type="term" value="F:ATP binding"/>
    <property type="evidence" value="ECO:0007669"/>
    <property type="project" value="UniProtKB-KW"/>
</dbReference>
<dbReference type="RefSeq" id="WP_303521843.1">
    <property type="nucleotide sequence ID" value="NZ_JAUOQO010000052.1"/>
</dbReference>
<comment type="similarity">
    <text evidence="2">Belongs to the heat shock protein 70 family.</text>
</comment>
<comment type="function">
    <text evidence="1">Acts as a chaperone.</text>
</comment>
<dbReference type="Pfam" id="PF00012">
    <property type="entry name" value="HSP70"/>
    <property type="match status" value="1"/>
</dbReference>
<reference evidence="12" key="1">
    <citation type="submission" date="2023-07" db="EMBL/GenBank/DDBJ databases">
        <title>Genome content predicts the carbon catabolic preferences of heterotrophic bacteria.</title>
        <authorList>
            <person name="Gralka M."/>
        </authorList>
    </citation>
    <scope>NUCLEOTIDE SEQUENCE</scope>
    <source>
        <strain evidence="12">E2R20</strain>
    </source>
</reference>
<dbReference type="InterPro" id="IPR013126">
    <property type="entry name" value="Hsp_70_fam"/>
</dbReference>
<comment type="caution">
    <text evidence="12">The sequence shown here is derived from an EMBL/GenBank/DDBJ whole genome shotgun (WGS) entry which is preliminary data.</text>
</comment>
<evidence type="ECO:0000256" key="9">
    <source>
        <dbReference type="ARBA" id="ARBA00030019"/>
    </source>
</evidence>
<dbReference type="InterPro" id="IPR043129">
    <property type="entry name" value="ATPase_NBD"/>
</dbReference>
<dbReference type="GO" id="GO:0140662">
    <property type="term" value="F:ATP-dependent protein folding chaperone"/>
    <property type="evidence" value="ECO:0007669"/>
    <property type="project" value="InterPro"/>
</dbReference>
<evidence type="ECO:0000256" key="1">
    <source>
        <dbReference type="ARBA" id="ARBA00002290"/>
    </source>
</evidence>
<keyword evidence="6" id="KW-0067">ATP-binding</keyword>
<keyword evidence="7" id="KW-0346">Stress response</keyword>
<evidence type="ECO:0000256" key="7">
    <source>
        <dbReference type="ARBA" id="ARBA00023016"/>
    </source>
</evidence>
<evidence type="ECO:0000256" key="5">
    <source>
        <dbReference type="ARBA" id="ARBA00022741"/>
    </source>
</evidence>
<evidence type="ECO:0000256" key="2">
    <source>
        <dbReference type="ARBA" id="ARBA00007381"/>
    </source>
</evidence>
<protein>
    <recommendedName>
        <fullName evidence="3">Chaperone protein DnaK</fullName>
    </recommendedName>
    <alternativeName>
        <fullName evidence="4">Chaperone protein dnaK</fullName>
    </alternativeName>
    <alternativeName>
        <fullName evidence="11">HSP70</fullName>
    </alternativeName>
    <alternativeName>
        <fullName evidence="10">Heat shock 70 kDa protein</fullName>
    </alternativeName>
    <alternativeName>
        <fullName evidence="9">Heat shock protein 70</fullName>
    </alternativeName>
</protein>
<keyword evidence="8" id="KW-0143">Chaperone</keyword>
<evidence type="ECO:0000256" key="6">
    <source>
        <dbReference type="ARBA" id="ARBA00022840"/>
    </source>
</evidence>